<dbReference type="InterPro" id="IPR000819">
    <property type="entry name" value="Peptidase_M17_C"/>
</dbReference>
<dbReference type="GO" id="GO:0070006">
    <property type="term" value="F:metalloaminopeptidase activity"/>
    <property type="evidence" value="ECO:0007669"/>
    <property type="project" value="InterPro"/>
</dbReference>
<evidence type="ECO:0000313" key="11">
    <source>
        <dbReference type="Proteomes" id="UP000050454"/>
    </source>
</evidence>
<dbReference type="SUPFAM" id="SSF53187">
    <property type="entry name" value="Zn-dependent exopeptidases"/>
    <property type="match status" value="1"/>
</dbReference>
<dbReference type="EC" id="3.4.11.1" evidence="8"/>
<dbReference type="InterPro" id="IPR023042">
    <property type="entry name" value="Peptidase_M17_leu_NH2_pept"/>
</dbReference>
<organism evidence="10 11">
    <name type="scientific">Jiulongibacter sediminis</name>
    <dbReference type="NCBI Taxonomy" id="1605367"/>
    <lineage>
        <taxon>Bacteria</taxon>
        <taxon>Pseudomonadati</taxon>
        <taxon>Bacteroidota</taxon>
        <taxon>Cytophagia</taxon>
        <taxon>Cytophagales</taxon>
        <taxon>Leadbetterellaceae</taxon>
        <taxon>Jiulongibacter</taxon>
    </lineage>
</organism>
<feature type="binding site" evidence="8">
    <location>
        <position position="330"/>
    </location>
    <ligand>
        <name>Mn(2+)</name>
        <dbReference type="ChEBI" id="CHEBI:29035"/>
        <label>1</label>
    </ligand>
</feature>
<name>A0A0P7C4M4_9BACT</name>
<dbReference type="PANTHER" id="PTHR11963">
    <property type="entry name" value="LEUCINE AMINOPEPTIDASE-RELATED"/>
    <property type="match status" value="1"/>
</dbReference>
<evidence type="ECO:0000256" key="1">
    <source>
        <dbReference type="ARBA" id="ARBA00000135"/>
    </source>
</evidence>
<dbReference type="PRINTS" id="PR00481">
    <property type="entry name" value="LAMNOPPTDASE"/>
</dbReference>
<keyword evidence="4 8" id="KW-0031">Aminopeptidase</keyword>
<feature type="active site" evidence="8">
    <location>
        <position position="332"/>
    </location>
</feature>
<dbReference type="Proteomes" id="UP000050454">
    <property type="component" value="Unassembled WGS sequence"/>
</dbReference>
<comment type="cofactor">
    <cofactor evidence="8">
        <name>Mn(2+)</name>
        <dbReference type="ChEBI" id="CHEBI:29035"/>
    </cofactor>
    <text evidence="8">Binds 2 manganese ions per subunit.</text>
</comment>
<evidence type="ECO:0000256" key="2">
    <source>
        <dbReference type="ARBA" id="ARBA00000967"/>
    </source>
</evidence>
<accession>A0A0P7C4M4</accession>
<keyword evidence="5 8" id="KW-0645">Protease</keyword>
<protein>
    <recommendedName>
        <fullName evidence="8">Probable cytosol aminopeptidase</fullName>
        <ecNumber evidence="8">3.4.11.1</ecNumber>
    </recommendedName>
    <alternativeName>
        <fullName evidence="8">Leucine aminopeptidase</fullName>
        <shortName evidence="8">LAP</shortName>
        <ecNumber evidence="8">3.4.11.10</ecNumber>
    </alternativeName>
    <alternativeName>
        <fullName evidence="8">Leucyl aminopeptidase</fullName>
    </alternativeName>
</protein>
<dbReference type="PROSITE" id="PS00631">
    <property type="entry name" value="CYTOSOL_AP"/>
    <property type="match status" value="1"/>
</dbReference>
<dbReference type="AlphaFoldDB" id="A0A0P7C4M4"/>
<sequence>MEINIILKPVSTKTLIVPIYKGDSQLEKWSTETGIAISESFNGEKKETFRVSLEKGDFKSLVFLGLGSQPSDSDIIYTFRSFFFKNKKKLNGEIVIDLRACKEKAEFIANGISLASYELGMLKTRDEEEKNVFNNDAKFFFWTTANQKEKVKAGVDAGLKTAESQMNIMALVDAPSNYKTPEMMADYVKKSGRANDFKVKVYDEKECEKKGFHALLAVGRGSVDRPARLVVMEYNGGGKKIGLVGKGVTFDTGGVSLKPGSGMEDMKMDMGGSAAVIGAVELAAKLKLKVNLTGIVAFTENCIDALAIKPGDVINSYSGKTIEVINTDAEGRLILADAIHLMATKYEPEMMIDLATLTGSCIRTLGHVSAGLMTNNDSLAQAIEKAGIKTGEKVWRLPLTDDYKDELNSDVADIKNLGGPYAGATTAGKFLEYFTDKHPNWAHLDIAGTAFKKSEFSKGGSATAYGVRLLREVMENY</sequence>
<dbReference type="GO" id="GO:0030145">
    <property type="term" value="F:manganese ion binding"/>
    <property type="evidence" value="ECO:0007669"/>
    <property type="project" value="UniProtKB-UniRule"/>
</dbReference>
<dbReference type="SUPFAM" id="SSF52949">
    <property type="entry name" value="Macro domain-like"/>
    <property type="match status" value="1"/>
</dbReference>
<comment type="caution">
    <text evidence="10">The sequence shown here is derived from an EMBL/GenBank/DDBJ whole genome shotgun (WGS) entry which is preliminary data.</text>
</comment>
<evidence type="ECO:0000256" key="3">
    <source>
        <dbReference type="ARBA" id="ARBA00009528"/>
    </source>
</evidence>
<feature type="binding site" evidence="8">
    <location>
        <position position="330"/>
    </location>
    <ligand>
        <name>Mn(2+)</name>
        <dbReference type="ChEBI" id="CHEBI:29035"/>
        <label>2</label>
    </ligand>
</feature>
<comment type="catalytic activity">
    <reaction evidence="2 8">
        <text>Release of an N-terminal amino acid, preferentially leucine, but not glutamic or aspartic acids.</text>
        <dbReference type="EC" id="3.4.11.10"/>
    </reaction>
</comment>
<dbReference type="Gene3D" id="3.40.220.10">
    <property type="entry name" value="Leucine Aminopeptidase, subunit E, domain 1"/>
    <property type="match status" value="1"/>
</dbReference>
<feature type="binding site" evidence="8">
    <location>
        <position position="251"/>
    </location>
    <ligand>
        <name>Mn(2+)</name>
        <dbReference type="ChEBI" id="CHEBI:29035"/>
        <label>2</label>
    </ligand>
</feature>
<evidence type="ECO:0000256" key="6">
    <source>
        <dbReference type="ARBA" id="ARBA00022801"/>
    </source>
</evidence>
<evidence type="ECO:0000259" key="9">
    <source>
        <dbReference type="PROSITE" id="PS00631"/>
    </source>
</evidence>
<proteinExistence type="inferred from homology"/>
<dbReference type="Pfam" id="PF00883">
    <property type="entry name" value="Peptidase_M17"/>
    <property type="match status" value="1"/>
</dbReference>
<feature type="binding site" evidence="8">
    <location>
        <position position="246"/>
    </location>
    <ligand>
        <name>Mn(2+)</name>
        <dbReference type="ChEBI" id="CHEBI:29035"/>
        <label>2</label>
    </ligand>
</feature>
<dbReference type="EC" id="3.4.11.10" evidence="8"/>
<dbReference type="PANTHER" id="PTHR11963:SF23">
    <property type="entry name" value="CYTOSOL AMINOPEPTIDASE"/>
    <property type="match status" value="1"/>
</dbReference>
<comment type="similarity">
    <text evidence="3 8">Belongs to the peptidase M17 family.</text>
</comment>
<dbReference type="PATRIC" id="fig|1605367.3.peg.2555"/>
<dbReference type="GO" id="GO:0006508">
    <property type="term" value="P:proteolysis"/>
    <property type="evidence" value="ECO:0007669"/>
    <property type="project" value="UniProtKB-KW"/>
</dbReference>
<keyword evidence="8" id="KW-0479">Metal-binding</keyword>
<keyword evidence="7 8" id="KW-0464">Manganese</keyword>
<keyword evidence="6 8" id="KW-0378">Hydrolase</keyword>
<dbReference type="InterPro" id="IPR011356">
    <property type="entry name" value="Leucine_aapep/pepB"/>
</dbReference>
<dbReference type="RefSeq" id="WP_055145269.1">
    <property type="nucleotide sequence ID" value="NZ_JXSZ01000006.1"/>
</dbReference>
<comment type="function">
    <text evidence="8">Presumably involved in the processing and regular turnover of intracellular proteins. Catalyzes the removal of unsubstituted N-terminal amino acids from various peptides.</text>
</comment>
<evidence type="ECO:0000256" key="5">
    <source>
        <dbReference type="ARBA" id="ARBA00022670"/>
    </source>
</evidence>
<feature type="binding site" evidence="8">
    <location>
        <position position="251"/>
    </location>
    <ligand>
        <name>Mn(2+)</name>
        <dbReference type="ChEBI" id="CHEBI:29035"/>
        <label>1</label>
    </ligand>
</feature>
<dbReference type="HAMAP" id="MF_00181">
    <property type="entry name" value="Cytosol_peptidase_M17"/>
    <property type="match status" value="1"/>
</dbReference>
<evidence type="ECO:0000256" key="7">
    <source>
        <dbReference type="ARBA" id="ARBA00023211"/>
    </source>
</evidence>
<dbReference type="STRING" id="1605367.AFM12_05970"/>
<feature type="domain" description="Cytosol aminopeptidase" evidence="9">
    <location>
        <begin position="326"/>
        <end position="333"/>
    </location>
</feature>
<dbReference type="OrthoDB" id="9809354at2"/>
<feature type="binding site" evidence="8">
    <location>
        <position position="328"/>
    </location>
    <ligand>
        <name>Mn(2+)</name>
        <dbReference type="ChEBI" id="CHEBI:29035"/>
        <label>1</label>
    </ligand>
</feature>
<dbReference type="EMBL" id="LGTQ01000006">
    <property type="protein sequence ID" value="KPM48208.1"/>
    <property type="molecule type" value="Genomic_DNA"/>
</dbReference>
<gene>
    <name evidence="8" type="primary">pepA</name>
    <name evidence="10" type="ORF">AFM12_05970</name>
</gene>
<feature type="binding site" evidence="8">
    <location>
        <position position="269"/>
    </location>
    <ligand>
        <name>Mn(2+)</name>
        <dbReference type="ChEBI" id="CHEBI:29035"/>
        <label>2</label>
    </ligand>
</feature>
<dbReference type="GO" id="GO:0005737">
    <property type="term" value="C:cytoplasm"/>
    <property type="evidence" value="ECO:0007669"/>
    <property type="project" value="UniProtKB-SubCell"/>
</dbReference>
<dbReference type="InterPro" id="IPR043472">
    <property type="entry name" value="Macro_dom-like"/>
</dbReference>
<feature type="active site" evidence="8">
    <location>
        <position position="258"/>
    </location>
</feature>
<keyword evidence="8" id="KW-0963">Cytoplasm</keyword>
<evidence type="ECO:0000313" key="10">
    <source>
        <dbReference type="EMBL" id="KPM48208.1"/>
    </source>
</evidence>
<dbReference type="CDD" id="cd00433">
    <property type="entry name" value="Peptidase_M17"/>
    <property type="match status" value="1"/>
</dbReference>
<keyword evidence="11" id="KW-1185">Reference proteome</keyword>
<evidence type="ECO:0000256" key="4">
    <source>
        <dbReference type="ARBA" id="ARBA00022438"/>
    </source>
</evidence>
<comment type="catalytic activity">
    <reaction evidence="1 8">
        <text>Release of an N-terminal amino acid, Xaa-|-Yaa-, in which Xaa is preferably Leu, but may be other amino acids including Pro although not Arg or Lys, and Yaa may be Pro. Amino acid amides and methyl esters are also readily hydrolyzed, but rates on arylamides are exceedingly low.</text>
        <dbReference type="EC" id="3.4.11.1"/>
    </reaction>
</comment>
<dbReference type="Gene3D" id="3.40.630.10">
    <property type="entry name" value="Zn peptidases"/>
    <property type="match status" value="1"/>
</dbReference>
<reference evidence="10 11" key="1">
    <citation type="submission" date="2015-07" db="EMBL/GenBank/DDBJ databases">
        <title>The draft genome sequence of Leadbetterella sp. JN14-9.</title>
        <authorList>
            <person name="Liu Y."/>
            <person name="Du J."/>
            <person name="Shao Z."/>
        </authorList>
    </citation>
    <scope>NUCLEOTIDE SEQUENCE [LARGE SCALE GENOMIC DNA]</scope>
    <source>
        <strain evidence="10 11">JN14-9</strain>
    </source>
</reference>
<comment type="subcellular location">
    <subcellularLocation>
        <location evidence="8">Cytoplasm</location>
    </subcellularLocation>
</comment>
<evidence type="ECO:0000256" key="8">
    <source>
        <dbReference type="HAMAP-Rule" id="MF_00181"/>
    </source>
</evidence>